<keyword evidence="2" id="KW-1185">Reference proteome</keyword>
<reference evidence="1" key="1">
    <citation type="submission" date="2025-08" db="UniProtKB">
        <authorList>
            <consortium name="Ensembl"/>
        </authorList>
    </citation>
    <scope>IDENTIFICATION</scope>
</reference>
<dbReference type="Ensembl" id="ENSHCOT00000013797.1">
    <property type="protein sequence ID" value="ENSHCOP00000017443.1"/>
    <property type="gene ID" value="ENSHCOG00000001237.1"/>
</dbReference>
<name>A0A3Q2YIT3_HIPCM</name>
<accession>A0A3Q2YIT3</accession>
<organism evidence="1 2">
    <name type="scientific">Hippocampus comes</name>
    <name type="common">Tiger tail seahorse</name>
    <dbReference type="NCBI Taxonomy" id="109280"/>
    <lineage>
        <taxon>Eukaryota</taxon>
        <taxon>Metazoa</taxon>
        <taxon>Chordata</taxon>
        <taxon>Craniata</taxon>
        <taxon>Vertebrata</taxon>
        <taxon>Euteleostomi</taxon>
        <taxon>Actinopterygii</taxon>
        <taxon>Neopterygii</taxon>
        <taxon>Teleostei</taxon>
        <taxon>Neoteleostei</taxon>
        <taxon>Acanthomorphata</taxon>
        <taxon>Syngnathiaria</taxon>
        <taxon>Syngnathiformes</taxon>
        <taxon>Syngnathoidei</taxon>
        <taxon>Syngnathidae</taxon>
        <taxon>Hippocampus</taxon>
    </lineage>
</organism>
<dbReference type="AlphaFoldDB" id="A0A3Q2YIT3"/>
<dbReference type="Proteomes" id="UP000264820">
    <property type="component" value="Unplaced"/>
</dbReference>
<proteinExistence type="predicted"/>
<evidence type="ECO:0000313" key="2">
    <source>
        <dbReference type="Proteomes" id="UP000264820"/>
    </source>
</evidence>
<evidence type="ECO:0000313" key="1">
    <source>
        <dbReference type="Ensembl" id="ENSHCOP00000017443.1"/>
    </source>
</evidence>
<sequence>MCIQSQIHLDSHPYPCLYSQLNPVFHSHLYPCLTTHWYAHFSNQIRYIWIHMCIQSQIHLDSHPYPCLYSQLNPVFHSHLYPCLTTHWYAHFSNQIRLISELKSVSISIFTTKSTFSFTSVSMFESKSDSTWSFTYSTQANLY</sequence>
<protein>
    <submittedName>
        <fullName evidence="1">Uncharacterized protein</fullName>
    </submittedName>
</protein>
<reference evidence="1" key="2">
    <citation type="submission" date="2025-09" db="UniProtKB">
        <authorList>
            <consortium name="Ensembl"/>
        </authorList>
    </citation>
    <scope>IDENTIFICATION</scope>
</reference>